<feature type="domain" description="HTH tetR-type" evidence="5">
    <location>
        <begin position="9"/>
        <end position="69"/>
    </location>
</feature>
<proteinExistence type="predicted"/>
<dbReference type="Gene3D" id="1.10.357.10">
    <property type="entry name" value="Tetracycline Repressor, domain 2"/>
    <property type="match status" value="1"/>
</dbReference>
<dbReference type="KEGG" id="smag:AN936_18050"/>
<dbReference type="InterPro" id="IPR036271">
    <property type="entry name" value="Tet_transcr_reg_TetR-rel_C_sf"/>
</dbReference>
<evidence type="ECO:0000256" key="4">
    <source>
        <dbReference type="PROSITE-ProRule" id="PRU00335"/>
    </source>
</evidence>
<dbReference type="PANTHER" id="PTHR30055">
    <property type="entry name" value="HTH-TYPE TRANSCRIPTIONAL REGULATOR RUTR"/>
    <property type="match status" value="1"/>
</dbReference>
<sequence>MAEDMTDQPATAQRIVEAARSLMIERGLLEVSIADISERAGTNVALVSYYFGNREGLMIAIIEGDARRASGHLERLLAADISPTAKMEIHVKGLIEAYFERPYLNRLLQKLLREASSEASAKVGATFVQPVIEARRAIIADGVARGEFRPVDANLVSFAIDGACAHLFSSVQSRRTILGDGSLEHDLVERYTATVTGLVVGGLLMR</sequence>
<dbReference type="Pfam" id="PF00440">
    <property type="entry name" value="TetR_N"/>
    <property type="match status" value="1"/>
</dbReference>
<dbReference type="InterPro" id="IPR001647">
    <property type="entry name" value="HTH_TetR"/>
</dbReference>
<feature type="DNA-binding region" description="H-T-H motif" evidence="4">
    <location>
        <begin position="32"/>
        <end position="51"/>
    </location>
</feature>
<evidence type="ECO:0000259" key="5">
    <source>
        <dbReference type="PROSITE" id="PS50977"/>
    </source>
</evidence>
<dbReference type="EMBL" id="CP012700">
    <property type="protein sequence ID" value="ALH82188.1"/>
    <property type="molecule type" value="Genomic_DNA"/>
</dbReference>
<dbReference type="GO" id="GO:0000976">
    <property type="term" value="F:transcription cis-regulatory region binding"/>
    <property type="evidence" value="ECO:0007669"/>
    <property type="project" value="TreeGrafter"/>
</dbReference>
<dbReference type="GO" id="GO:0003700">
    <property type="term" value="F:DNA-binding transcription factor activity"/>
    <property type="evidence" value="ECO:0007669"/>
    <property type="project" value="TreeGrafter"/>
</dbReference>
<dbReference type="SUPFAM" id="SSF48498">
    <property type="entry name" value="Tetracyclin repressor-like, C-terminal domain"/>
    <property type="match status" value="1"/>
</dbReference>
<dbReference type="Proteomes" id="UP000058074">
    <property type="component" value="Chromosome"/>
</dbReference>
<organism evidence="6 7">
    <name type="scientific">Sphingopyxis macrogoltabida</name>
    <name type="common">Sphingomonas macrogoltabidus</name>
    <dbReference type="NCBI Taxonomy" id="33050"/>
    <lineage>
        <taxon>Bacteria</taxon>
        <taxon>Pseudomonadati</taxon>
        <taxon>Pseudomonadota</taxon>
        <taxon>Alphaproteobacteria</taxon>
        <taxon>Sphingomonadales</taxon>
        <taxon>Sphingomonadaceae</taxon>
        <taxon>Sphingopyxis</taxon>
    </lineage>
</organism>
<evidence type="ECO:0000313" key="7">
    <source>
        <dbReference type="Proteomes" id="UP000058074"/>
    </source>
</evidence>
<accession>A0A0N9U9Y7</accession>
<dbReference type="InterPro" id="IPR050109">
    <property type="entry name" value="HTH-type_TetR-like_transc_reg"/>
</dbReference>
<reference evidence="6 7" key="1">
    <citation type="journal article" date="2015" name="Genome Announc.">
        <title>Complete Genome Sequence of Polypropylene Glycol- and Polyethylene Glycol-Degrading Sphingopyxis macrogoltabida Strain EY-1.</title>
        <authorList>
            <person name="Ohtsubo Y."/>
            <person name="Nagata Y."/>
            <person name="Numata M."/>
            <person name="Tsuchikane K."/>
            <person name="Hosoyama A."/>
            <person name="Yamazoe A."/>
            <person name="Tsuda M."/>
            <person name="Fujita N."/>
            <person name="Kawai F."/>
        </authorList>
    </citation>
    <scope>NUCLEOTIDE SEQUENCE [LARGE SCALE GENOMIC DNA]</scope>
    <source>
        <strain evidence="6 7">EY-1</strain>
    </source>
</reference>
<evidence type="ECO:0000256" key="3">
    <source>
        <dbReference type="ARBA" id="ARBA00023163"/>
    </source>
</evidence>
<keyword evidence="2 4" id="KW-0238">DNA-binding</keyword>
<name>A0A0N9U9Y7_SPHMC</name>
<keyword evidence="3" id="KW-0804">Transcription</keyword>
<dbReference type="PROSITE" id="PS50977">
    <property type="entry name" value="HTH_TETR_2"/>
    <property type="match status" value="1"/>
</dbReference>
<dbReference type="Pfam" id="PF14514">
    <property type="entry name" value="TetR_C_9"/>
    <property type="match status" value="1"/>
</dbReference>
<evidence type="ECO:0000313" key="6">
    <source>
        <dbReference type="EMBL" id="ALH82188.1"/>
    </source>
</evidence>
<evidence type="ECO:0000256" key="1">
    <source>
        <dbReference type="ARBA" id="ARBA00023015"/>
    </source>
</evidence>
<evidence type="ECO:0000256" key="2">
    <source>
        <dbReference type="ARBA" id="ARBA00023125"/>
    </source>
</evidence>
<dbReference type="PANTHER" id="PTHR30055:SF181">
    <property type="entry name" value="BLR6905 PROTEIN"/>
    <property type="match status" value="1"/>
</dbReference>
<protein>
    <recommendedName>
        <fullName evidence="5">HTH tetR-type domain-containing protein</fullName>
    </recommendedName>
</protein>
<dbReference type="InterPro" id="IPR009057">
    <property type="entry name" value="Homeodomain-like_sf"/>
</dbReference>
<dbReference type="SUPFAM" id="SSF46689">
    <property type="entry name" value="Homeodomain-like"/>
    <property type="match status" value="1"/>
</dbReference>
<dbReference type="PATRIC" id="fig|33050.5.peg.3743"/>
<keyword evidence="1" id="KW-0805">Transcription regulation</keyword>
<dbReference type="AlphaFoldDB" id="A0A0N9U9Y7"/>
<dbReference type="InterPro" id="IPR011075">
    <property type="entry name" value="TetR_C"/>
</dbReference>
<dbReference type="PRINTS" id="PR00455">
    <property type="entry name" value="HTHTETR"/>
</dbReference>
<gene>
    <name evidence="6" type="ORF">AN936_18050</name>
</gene>